<name>A0A3M7PZF7_BRAPC</name>
<keyword evidence="1" id="KW-0812">Transmembrane</keyword>
<evidence type="ECO:0000313" key="3">
    <source>
        <dbReference type="Proteomes" id="UP000276133"/>
    </source>
</evidence>
<evidence type="ECO:0000313" key="2">
    <source>
        <dbReference type="EMBL" id="RNA04586.1"/>
    </source>
</evidence>
<organism evidence="2 3">
    <name type="scientific">Brachionus plicatilis</name>
    <name type="common">Marine rotifer</name>
    <name type="synonym">Brachionus muelleri</name>
    <dbReference type="NCBI Taxonomy" id="10195"/>
    <lineage>
        <taxon>Eukaryota</taxon>
        <taxon>Metazoa</taxon>
        <taxon>Spiralia</taxon>
        <taxon>Gnathifera</taxon>
        <taxon>Rotifera</taxon>
        <taxon>Eurotatoria</taxon>
        <taxon>Monogononta</taxon>
        <taxon>Pseudotrocha</taxon>
        <taxon>Ploima</taxon>
        <taxon>Brachionidae</taxon>
        <taxon>Brachionus</taxon>
    </lineage>
</organism>
<proteinExistence type="predicted"/>
<keyword evidence="1" id="KW-0472">Membrane</keyword>
<protein>
    <submittedName>
        <fullName evidence="2">Uncharacterized protein</fullName>
    </submittedName>
</protein>
<sequence length="66" mass="7894">MRRDNLIFIRNYLISPFILALTKKLGLINFFIILKKNFIIYLVHHQKFTLVIYQVMSGMFENSSIN</sequence>
<comment type="caution">
    <text evidence="2">The sequence shown here is derived from an EMBL/GenBank/DDBJ whole genome shotgun (WGS) entry which is preliminary data.</text>
</comment>
<keyword evidence="1" id="KW-1133">Transmembrane helix</keyword>
<dbReference type="EMBL" id="REGN01008033">
    <property type="protein sequence ID" value="RNA04586.1"/>
    <property type="molecule type" value="Genomic_DNA"/>
</dbReference>
<dbReference type="Proteomes" id="UP000276133">
    <property type="component" value="Unassembled WGS sequence"/>
</dbReference>
<accession>A0A3M7PZF7</accession>
<feature type="transmembrane region" description="Helical" evidence="1">
    <location>
        <begin position="12"/>
        <end position="32"/>
    </location>
</feature>
<evidence type="ECO:0000256" key="1">
    <source>
        <dbReference type="SAM" id="Phobius"/>
    </source>
</evidence>
<reference evidence="2 3" key="1">
    <citation type="journal article" date="2018" name="Sci. Rep.">
        <title>Genomic signatures of local adaptation to the degree of environmental predictability in rotifers.</title>
        <authorList>
            <person name="Franch-Gras L."/>
            <person name="Hahn C."/>
            <person name="Garcia-Roger E.M."/>
            <person name="Carmona M.J."/>
            <person name="Serra M."/>
            <person name="Gomez A."/>
        </authorList>
    </citation>
    <scope>NUCLEOTIDE SEQUENCE [LARGE SCALE GENOMIC DNA]</scope>
    <source>
        <strain evidence="2">HYR1</strain>
    </source>
</reference>
<gene>
    <name evidence="2" type="ORF">BpHYR1_049073</name>
</gene>
<keyword evidence="3" id="KW-1185">Reference proteome</keyword>
<dbReference type="AlphaFoldDB" id="A0A3M7PZF7"/>